<keyword evidence="3" id="KW-1185">Reference proteome</keyword>
<dbReference type="Pfam" id="PF07238">
    <property type="entry name" value="PilZ"/>
    <property type="match status" value="1"/>
</dbReference>
<sequence length="97" mass="10643">MVVSAEMEKRSFIRMMVDSPVQVRFANIESYGRCHDLSASGMGIMFKETQLQLGDQVTLELKPGRPGVLALQAQGRVVHLQPDPEGILVGVAFSKVD</sequence>
<dbReference type="OrthoDB" id="5290589at2"/>
<accession>A0A4R1J8G4</accession>
<comment type="caution">
    <text evidence="2">The sequence shown here is derived from an EMBL/GenBank/DDBJ whole genome shotgun (WGS) entry which is preliminary data.</text>
</comment>
<feature type="domain" description="PilZ" evidence="1">
    <location>
        <begin position="8"/>
        <end position="96"/>
    </location>
</feature>
<name>A0A4R1J8G4_9GAMM</name>
<evidence type="ECO:0000259" key="1">
    <source>
        <dbReference type="Pfam" id="PF07238"/>
    </source>
</evidence>
<dbReference type="GO" id="GO:0035438">
    <property type="term" value="F:cyclic-di-GMP binding"/>
    <property type="evidence" value="ECO:0007669"/>
    <property type="project" value="InterPro"/>
</dbReference>
<dbReference type="Proteomes" id="UP000295565">
    <property type="component" value="Unassembled WGS sequence"/>
</dbReference>
<gene>
    <name evidence="2" type="ORF">EV690_3021</name>
</gene>
<dbReference type="Gene3D" id="2.40.10.220">
    <property type="entry name" value="predicted glycosyltransferase like domains"/>
    <property type="match status" value="1"/>
</dbReference>
<organism evidence="2 3">
    <name type="scientific">Celerinatantimonas diazotrophica</name>
    <dbReference type="NCBI Taxonomy" id="412034"/>
    <lineage>
        <taxon>Bacteria</taxon>
        <taxon>Pseudomonadati</taxon>
        <taxon>Pseudomonadota</taxon>
        <taxon>Gammaproteobacteria</taxon>
        <taxon>Celerinatantimonadaceae</taxon>
        <taxon>Celerinatantimonas</taxon>
    </lineage>
</organism>
<reference evidence="2 3" key="1">
    <citation type="submission" date="2019-03" db="EMBL/GenBank/DDBJ databases">
        <title>Genomic Encyclopedia of Type Strains, Phase IV (KMG-IV): sequencing the most valuable type-strain genomes for metagenomic binning, comparative biology and taxonomic classification.</title>
        <authorList>
            <person name="Goeker M."/>
        </authorList>
    </citation>
    <scope>NUCLEOTIDE SEQUENCE [LARGE SCALE GENOMIC DNA]</scope>
    <source>
        <strain evidence="2 3">DSM 18577</strain>
    </source>
</reference>
<dbReference type="RefSeq" id="WP_131913779.1">
    <property type="nucleotide sequence ID" value="NZ_OU594967.1"/>
</dbReference>
<dbReference type="AlphaFoldDB" id="A0A4R1J8G4"/>
<protein>
    <submittedName>
        <fullName evidence="2">PilZ domain-containing protein</fullName>
    </submittedName>
</protein>
<proteinExistence type="predicted"/>
<dbReference type="SUPFAM" id="SSF141371">
    <property type="entry name" value="PilZ domain-like"/>
    <property type="match status" value="1"/>
</dbReference>
<evidence type="ECO:0000313" key="3">
    <source>
        <dbReference type="Proteomes" id="UP000295565"/>
    </source>
</evidence>
<dbReference type="InterPro" id="IPR009875">
    <property type="entry name" value="PilZ_domain"/>
</dbReference>
<dbReference type="EMBL" id="SMGD01000016">
    <property type="protein sequence ID" value="TCK46873.1"/>
    <property type="molecule type" value="Genomic_DNA"/>
</dbReference>
<evidence type="ECO:0000313" key="2">
    <source>
        <dbReference type="EMBL" id="TCK46873.1"/>
    </source>
</evidence>